<feature type="compositionally biased region" description="Polar residues" evidence="1">
    <location>
        <begin position="75"/>
        <end position="84"/>
    </location>
</feature>
<evidence type="ECO:0000313" key="2">
    <source>
        <dbReference type="EMBL" id="KAG7154040.1"/>
    </source>
</evidence>
<sequence>MKSQIDSPRAPPGILQQLHDPIERHTRCHCRPLFHHSCCTHHLPWLTLSTAPKNVTQRQRAKNPRKATDDAWHTHTFTHQPLEV</sequence>
<organism evidence="2 3">
    <name type="scientific">Homarus americanus</name>
    <name type="common">American lobster</name>
    <dbReference type="NCBI Taxonomy" id="6706"/>
    <lineage>
        <taxon>Eukaryota</taxon>
        <taxon>Metazoa</taxon>
        <taxon>Ecdysozoa</taxon>
        <taxon>Arthropoda</taxon>
        <taxon>Crustacea</taxon>
        <taxon>Multicrustacea</taxon>
        <taxon>Malacostraca</taxon>
        <taxon>Eumalacostraca</taxon>
        <taxon>Eucarida</taxon>
        <taxon>Decapoda</taxon>
        <taxon>Pleocyemata</taxon>
        <taxon>Astacidea</taxon>
        <taxon>Nephropoidea</taxon>
        <taxon>Nephropidae</taxon>
        <taxon>Homarus</taxon>
    </lineage>
</organism>
<protein>
    <submittedName>
        <fullName evidence="2">Uncharacterized protein</fullName>
    </submittedName>
</protein>
<reference evidence="2" key="1">
    <citation type="journal article" date="2021" name="Sci. Adv.">
        <title>The American lobster genome reveals insights on longevity, neural, and immune adaptations.</title>
        <authorList>
            <person name="Polinski J.M."/>
            <person name="Zimin A.V."/>
            <person name="Clark K.F."/>
            <person name="Kohn A.B."/>
            <person name="Sadowski N."/>
            <person name="Timp W."/>
            <person name="Ptitsyn A."/>
            <person name="Khanna P."/>
            <person name="Romanova D.Y."/>
            <person name="Williams P."/>
            <person name="Greenwood S.J."/>
            <person name="Moroz L.L."/>
            <person name="Walt D.R."/>
            <person name="Bodnar A.G."/>
        </authorList>
    </citation>
    <scope>NUCLEOTIDE SEQUENCE</scope>
    <source>
        <strain evidence="2">GMGI-L3</strain>
    </source>
</reference>
<gene>
    <name evidence="2" type="ORF">Hamer_G029406</name>
</gene>
<keyword evidence="3" id="KW-1185">Reference proteome</keyword>
<proteinExistence type="predicted"/>
<evidence type="ECO:0000256" key="1">
    <source>
        <dbReference type="SAM" id="MobiDB-lite"/>
    </source>
</evidence>
<feature type="region of interest" description="Disordered" evidence="1">
    <location>
        <begin position="50"/>
        <end position="84"/>
    </location>
</feature>
<name>A0A8J5MK05_HOMAM</name>
<accession>A0A8J5MK05</accession>
<dbReference type="AlphaFoldDB" id="A0A8J5MK05"/>
<comment type="caution">
    <text evidence="2">The sequence shown here is derived from an EMBL/GenBank/DDBJ whole genome shotgun (WGS) entry which is preliminary data.</text>
</comment>
<dbReference type="EMBL" id="JAHLQT010045830">
    <property type="protein sequence ID" value="KAG7154040.1"/>
    <property type="molecule type" value="Genomic_DNA"/>
</dbReference>
<dbReference type="Proteomes" id="UP000747542">
    <property type="component" value="Unassembled WGS sequence"/>
</dbReference>
<evidence type="ECO:0000313" key="3">
    <source>
        <dbReference type="Proteomes" id="UP000747542"/>
    </source>
</evidence>